<dbReference type="Proteomes" id="UP000023152">
    <property type="component" value="Unassembled WGS sequence"/>
</dbReference>
<dbReference type="InterPro" id="IPR027417">
    <property type="entry name" value="P-loop_NTPase"/>
</dbReference>
<reference evidence="1 2" key="1">
    <citation type="journal article" date="2013" name="Curr. Biol.">
        <title>The Genome of the Foraminiferan Reticulomyxa filosa.</title>
        <authorList>
            <person name="Glockner G."/>
            <person name="Hulsmann N."/>
            <person name="Schleicher M."/>
            <person name="Noegel A.A."/>
            <person name="Eichinger L."/>
            <person name="Gallinger C."/>
            <person name="Pawlowski J."/>
            <person name="Sierra R."/>
            <person name="Euteneuer U."/>
            <person name="Pillet L."/>
            <person name="Moustafa A."/>
            <person name="Platzer M."/>
            <person name="Groth M."/>
            <person name="Szafranski K."/>
            <person name="Schliwa M."/>
        </authorList>
    </citation>
    <scope>NUCLEOTIDE SEQUENCE [LARGE SCALE GENOMIC DNA]</scope>
</reference>
<sequence length="820" mass="95733">MSIGVPNVICVNDNVKISDTNAVKFAVYFYEQLFHYQSIFQSFENTKNATEFRDYHVECCCAHLHSSKCPHQQCCFHYNVSTTTTEKEEKTTCCRPDLPHEAEKKFELRTSATLRRKKAKDFNWRSGKWSSPEKPGSLLPHVDKSITIEQRRCDIYILINYLQPIRDDAQLQKLKLNDCFKDGFMKNYQSLYERQLEQLDSDIQLEERPVVVLLGERNSGKTHVALMAADFFSRNWWDTKFDGGIIYLNCKYIDSSIALADEIRYKHGTIRKSVISKRYDSLIEHNPKHVLVILDELHHVFDTLEHIRFQLNAIEHWLNSSHKGYVKLLLPMTNETFNMFKLAHKGDSSGQKNYVTYKLAPLTSLAVLDYWHSKICREKDEVHNIGHCLNDIRTTRKLLLRNSLQDEKVQSFLDICRHSVPLLSMFTDLPNDYFKCGYGIKPIANLCQTPNVEESLLLLFDTKKLSTECLNQIKELAQEFKNTQSQLQQPPVQKDLLEKKKKLDDLLSMLSRSVYFRLVWFKNMLLVCNPSLSLKATQALINVHFFSRTSQNDVNLTKNPSESAIVPQNEPKSTKYEDYLKECMACQRWNDSIEILKTMMNNDEYLQSATLLSLVLLAWKNSNHQISVEVVYKKKKIHESIRNFFFLVGGGEKKKLLEFLEKSNIILNQSLFSDMLSTCMYKHDLEGAKYIVLQWRARMEHFPVESFVQLLCDYNISNSNDPWRYNAWNEIAKQSPKAVCDEQEKARMIESGKEDPLNKEKEWNDSNQWIEHKLLSIQKYSNSFAQQAAIDELKELRHFIVTHCATEQDRERYSALLGIK</sequence>
<gene>
    <name evidence="1" type="ORF">RFI_18166</name>
</gene>
<organism evidence="1 2">
    <name type="scientific">Reticulomyxa filosa</name>
    <dbReference type="NCBI Taxonomy" id="46433"/>
    <lineage>
        <taxon>Eukaryota</taxon>
        <taxon>Sar</taxon>
        <taxon>Rhizaria</taxon>
        <taxon>Retaria</taxon>
        <taxon>Foraminifera</taxon>
        <taxon>Monothalamids</taxon>
        <taxon>Reticulomyxidae</taxon>
        <taxon>Reticulomyxa</taxon>
    </lineage>
</organism>
<evidence type="ECO:0000313" key="1">
    <source>
        <dbReference type="EMBL" id="ETO19072.1"/>
    </source>
</evidence>
<comment type="caution">
    <text evidence="1">The sequence shown here is derived from an EMBL/GenBank/DDBJ whole genome shotgun (WGS) entry which is preliminary data.</text>
</comment>
<dbReference type="Gene3D" id="3.40.50.300">
    <property type="entry name" value="P-loop containing nucleotide triphosphate hydrolases"/>
    <property type="match status" value="1"/>
</dbReference>
<evidence type="ECO:0000313" key="2">
    <source>
        <dbReference type="Proteomes" id="UP000023152"/>
    </source>
</evidence>
<proteinExistence type="predicted"/>
<accession>X6N166</accession>
<dbReference type="EMBL" id="ASPP01014077">
    <property type="protein sequence ID" value="ETO19072.1"/>
    <property type="molecule type" value="Genomic_DNA"/>
</dbReference>
<protein>
    <submittedName>
        <fullName evidence="1">Uncharacterized protein</fullName>
    </submittedName>
</protein>
<dbReference type="SUPFAM" id="SSF52540">
    <property type="entry name" value="P-loop containing nucleoside triphosphate hydrolases"/>
    <property type="match status" value="1"/>
</dbReference>
<name>X6N166_RETFI</name>
<dbReference type="AlphaFoldDB" id="X6N166"/>
<keyword evidence="2" id="KW-1185">Reference proteome</keyword>